<name>A0A1Y5F7E7_9BACT</name>
<reference evidence="4" key="1">
    <citation type="journal article" date="2017" name="Proc. Natl. Acad. Sci. U.S.A.">
        <title>Simulation of Deepwater Horizon oil plume reveals substrate specialization within a complex community of hydrocarbon-degraders.</title>
        <authorList>
            <person name="Hu P."/>
            <person name="Dubinsky E.A."/>
            <person name="Probst A.J."/>
            <person name="Wang J."/>
            <person name="Sieber C.M.K."/>
            <person name="Tom L.M."/>
            <person name="Gardinali P."/>
            <person name="Banfield J.F."/>
            <person name="Atlas R.M."/>
            <person name="Andersen G.L."/>
        </authorList>
    </citation>
    <scope>NUCLEOTIDE SEQUENCE [LARGE SCALE GENOMIC DNA]</scope>
</reference>
<evidence type="ECO:0000313" key="3">
    <source>
        <dbReference type="EMBL" id="OUR96838.1"/>
    </source>
</evidence>
<gene>
    <name evidence="3" type="ORF">A9Q84_10905</name>
</gene>
<dbReference type="AlphaFoldDB" id="A0A1Y5F7E7"/>
<evidence type="ECO:0000256" key="1">
    <source>
        <dbReference type="SAM" id="MobiDB-lite"/>
    </source>
</evidence>
<feature type="compositionally biased region" description="Low complexity" evidence="1">
    <location>
        <begin position="73"/>
        <end position="84"/>
    </location>
</feature>
<feature type="compositionally biased region" description="Basic and acidic residues" evidence="1">
    <location>
        <begin position="53"/>
        <end position="69"/>
    </location>
</feature>
<proteinExistence type="predicted"/>
<accession>A0A1Y5F7E7</accession>
<dbReference type="Proteomes" id="UP000196531">
    <property type="component" value="Unassembled WGS sequence"/>
</dbReference>
<organism evidence="3 4">
    <name type="scientific">Halobacteriovorax marinus</name>
    <dbReference type="NCBI Taxonomy" id="97084"/>
    <lineage>
        <taxon>Bacteria</taxon>
        <taxon>Pseudomonadati</taxon>
        <taxon>Bdellovibrionota</taxon>
        <taxon>Bacteriovoracia</taxon>
        <taxon>Bacteriovoracales</taxon>
        <taxon>Halobacteriovoraceae</taxon>
        <taxon>Halobacteriovorax</taxon>
    </lineage>
</organism>
<keyword evidence="2" id="KW-0732">Signal</keyword>
<protein>
    <recommendedName>
        <fullName evidence="5">Secreted protein</fullName>
    </recommendedName>
</protein>
<evidence type="ECO:0008006" key="5">
    <source>
        <dbReference type="Google" id="ProtNLM"/>
    </source>
</evidence>
<comment type="caution">
    <text evidence="3">The sequence shown here is derived from an EMBL/GenBank/DDBJ whole genome shotgun (WGS) entry which is preliminary data.</text>
</comment>
<evidence type="ECO:0000313" key="4">
    <source>
        <dbReference type="Proteomes" id="UP000196531"/>
    </source>
</evidence>
<feature type="region of interest" description="Disordered" evidence="1">
    <location>
        <begin position="44"/>
        <end position="84"/>
    </location>
</feature>
<feature type="signal peptide" evidence="2">
    <location>
        <begin position="1"/>
        <end position="18"/>
    </location>
</feature>
<feature type="chain" id="PRO_5012983521" description="Secreted protein" evidence="2">
    <location>
        <begin position="19"/>
        <end position="109"/>
    </location>
</feature>
<dbReference type="EMBL" id="MAAO01000006">
    <property type="protein sequence ID" value="OUR96838.1"/>
    <property type="molecule type" value="Genomic_DNA"/>
</dbReference>
<evidence type="ECO:0000256" key="2">
    <source>
        <dbReference type="SAM" id="SignalP"/>
    </source>
</evidence>
<sequence length="109" mass="12262">MCKILVLFLMVSSTFAFNIEKNDVQSMIKQMKAQGLLSEKQMKDAQKKLSNMDTKDWKNLKDKGREIASEHQSNNPSVSNSVDSAANNIDFDSAQFKDIQSKVKEAMGN</sequence>